<dbReference type="Proteomes" id="UP000314983">
    <property type="component" value="Chromosome 17"/>
</dbReference>
<reference evidence="3" key="2">
    <citation type="submission" date="2025-08" db="UniProtKB">
        <authorList>
            <consortium name="Ensembl"/>
        </authorList>
    </citation>
    <scope>IDENTIFICATION</scope>
</reference>
<dbReference type="SUPFAM" id="SSF48726">
    <property type="entry name" value="Immunoglobulin"/>
    <property type="match status" value="1"/>
</dbReference>
<sequence>MSVYMAFPNALVLCQSSAHPVVSVTCVKGPDGSFPKLLLCIAEGFYPAALEQAWIRDGEYITYLNTSHTLTNRQYLNTSDIHWNYSINADGSYRLMSYLQLPSHTPEHSVYCSVNHMSLSQPVTVNISSIACFEGDVWWRGKKFQLQFSLLLYAFAGWSCSRSSRGDLPPHVPTSPSQMQIELYSTLGNHQPVPCQSSTNHTRTPTFSQRWTPTNPAFHSA</sequence>
<proteinExistence type="predicted"/>
<dbReference type="Ensembl" id="ENSEEET00000065304.1">
    <property type="protein sequence ID" value="ENSEEEP00000055356.1"/>
    <property type="gene ID" value="ENSEEEG00000028656.1"/>
</dbReference>
<dbReference type="SMART" id="SM00407">
    <property type="entry name" value="IGc1"/>
    <property type="match status" value="1"/>
</dbReference>
<dbReference type="GeneTree" id="ENSGT00800000125277"/>
<keyword evidence="4" id="KW-1185">Reference proteome</keyword>
<dbReference type="InterPro" id="IPR036179">
    <property type="entry name" value="Ig-like_dom_sf"/>
</dbReference>
<dbReference type="Pfam" id="PF07654">
    <property type="entry name" value="C1-set"/>
    <property type="match status" value="1"/>
</dbReference>
<dbReference type="PROSITE" id="PS50835">
    <property type="entry name" value="IG_LIKE"/>
    <property type="match status" value="1"/>
</dbReference>
<feature type="domain" description="Ig-like" evidence="2">
    <location>
        <begin position="20"/>
        <end position="128"/>
    </location>
</feature>
<dbReference type="Gene3D" id="2.60.40.10">
    <property type="entry name" value="Immunoglobulins"/>
    <property type="match status" value="1"/>
</dbReference>
<reference evidence="3 4" key="1">
    <citation type="submission" date="2020-05" db="EMBL/GenBank/DDBJ databases">
        <title>Electrophorus electricus (electric eel) genome, fEleEle1, primary haplotype.</title>
        <authorList>
            <person name="Myers G."/>
            <person name="Meyer A."/>
            <person name="Fedrigo O."/>
            <person name="Formenti G."/>
            <person name="Rhie A."/>
            <person name="Tracey A."/>
            <person name="Sims Y."/>
            <person name="Jarvis E.D."/>
        </authorList>
    </citation>
    <scope>NUCLEOTIDE SEQUENCE [LARGE SCALE GENOMIC DNA]</scope>
</reference>
<dbReference type="AlphaFoldDB" id="A0AAY5EEE6"/>
<evidence type="ECO:0000256" key="1">
    <source>
        <dbReference type="SAM" id="MobiDB-lite"/>
    </source>
</evidence>
<evidence type="ECO:0000313" key="4">
    <source>
        <dbReference type="Proteomes" id="UP000314983"/>
    </source>
</evidence>
<dbReference type="InterPro" id="IPR007110">
    <property type="entry name" value="Ig-like_dom"/>
</dbReference>
<dbReference type="InterPro" id="IPR003597">
    <property type="entry name" value="Ig_C1-set"/>
</dbReference>
<reference evidence="3" key="3">
    <citation type="submission" date="2025-09" db="UniProtKB">
        <authorList>
            <consortium name="Ensembl"/>
        </authorList>
    </citation>
    <scope>IDENTIFICATION</scope>
</reference>
<organism evidence="3 4">
    <name type="scientific">Electrophorus electricus</name>
    <name type="common">Electric eel</name>
    <name type="synonym">Gymnotus electricus</name>
    <dbReference type="NCBI Taxonomy" id="8005"/>
    <lineage>
        <taxon>Eukaryota</taxon>
        <taxon>Metazoa</taxon>
        <taxon>Chordata</taxon>
        <taxon>Craniata</taxon>
        <taxon>Vertebrata</taxon>
        <taxon>Euteleostomi</taxon>
        <taxon>Actinopterygii</taxon>
        <taxon>Neopterygii</taxon>
        <taxon>Teleostei</taxon>
        <taxon>Ostariophysi</taxon>
        <taxon>Gymnotiformes</taxon>
        <taxon>Gymnotoidei</taxon>
        <taxon>Gymnotidae</taxon>
        <taxon>Electrophorus</taxon>
    </lineage>
</organism>
<dbReference type="InterPro" id="IPR013783">
    <property type="entry name" value="Ig-like_fold"/>
</dbReference>
<accession>A0AAY5EEE6</accession>
<name>A0AAY5EEE6_ELEEL</name>
<protein>
    <recommendedName>
        <fullName evidence="2">Ig-like domain-containing protein</fullName>
    </recommendedName>
</protein>
<evidence type="ECO:0000259" key="2">
    <source>
        <dbReference type="PROSITE" id="PS50835"/>
    </source>
</evidence>
<feature type="region of interest" description="Disordered" evidence="1">
    <location>
        <begin position="194"/>
        <end position="221"/>
    </location>
</feature>
<evidence type="ECO:0000313" key="3">
    <source>
        <dbReference type="Ensembl" id="ENSEEEP00000055356.1"/>
    </source>
</evidence>